<evidence type="ECO:0000256" key="1">
    <source>
        <dbReference type="ARBA" id="ARBA00004141"/>
    </source>
</evidence>
<evidence type="ECO:0000256" key="5">
    <source>
        <dbReference type="ARBA" id="ARBA00012019"/>
    </source>
</evidence>
<evidence type="ECO:0000256" key="11">
    <source>
        <dbReference type="ARBA" id="ARBA00022989"/>
    </source>
</evidence>
<feature type="compositionally biased region" description="Polar residues" evidence="16">
    <location>
        <begin position="380"/>
        <end position="400"/>
    </location>
</feature>
<evidence type="ECO:0000313" key="20">
    <source>
        <dbReference type="Proteomes" id="UP000620124"/>
    </source>
</evidence>
<evidence type="ECO:0000313" key="19">
    <source>
        <dbReference type="EMBL" id="KAF7347887.1"/>
    </source>
</evidence>
<protein>
    <recommendedName>
        <fullName evidence="6">Delta 8-(E)-sphingolipid desaturase</fullName>
        <ecNumber evidence="5">1.14.19.18</ecNumber>
    </recommendedName>
</protein>
<sequence>MTTPSTPWTREAVAAEILAGECLVIYHDLLLRIPKTWLEKHPGGVLSILHFVGRDATDEIAAYHPDHVLELVRRYKVGTVELPWQPLVPPVMSGWVRTSSNAWYNEADAVRSASNTQILLVPAKQHADAADAPTRETLEPGLSTLSLEDQARHSAAYKVLHKRIRDAGLYNTRYLAGYGPEVLRYTLLGGLSAYAYWHSWFIASAVFLGLMWQQLTFVAHDLGHVSVTHNWAIDRLLGILVADWIGGLSIGWWVNNHNVHHLVTNHPTHDPDIEHLPFFAISPVFFDSLWSSYYKRTLHFDRFAHFFVAIQHRLFYIVLLLARFNLYANSYPFILKKTFDTKRVRGAAAGRGPSRSRGSFSSGTGLAASSPAPDRGGWASHTSLSATSLPRPCTSRSSFRTFPCRPPTSGQPSPSLIDNCAQLRTSSAQTRLGGFTAVCSCRSHITSSHASRGTTSRPRAFLVKEFAKEQGLVYEEFGWISGNQDVLGMLKGVADQVKIIGTVAQAEAKEAVDRKLGLHTEKKG</sequence>
<dbReference type="InterPro" id="IPR005804">
    <property type="entry name" value="FA_desaturase_dom"/>
</dbReference>
<gene>
    <name evidence="19" type="ORF">MVEN_01546600</name>
</gene>
<comment type="subcellular location">
    <subcellularLocation>
        <location evidence="1">Membrane</location>
        <topology evidence="1">Multi-pass membrane protein</topology>
    </subcellularLocation>
</comment>
<feature type="compositionally biased region" description="Low complexity" evidence="16">
    <location>
        <begin position="346"/>
        <end position="363"/>
    </location>
</feature>
<keyword evidence="15 17" id="KW-0472">Membrane</keyword>
<proteinExistence type="inferred from homology"/>
<evidence type="ECO:0000256" key="7">
    <source>
        <dbReference type="ARBA" id="ARBA00022617"/>
    </source>
</evidence>
<evidence type="ECO:0000256" key="3">
    <source>
        <dbReference type="ARBA" id="ARBA00004991"/>
    </source>
</evidence>
<keyword evidence="7" id="KW-0349">Heme</keyword>
<dbReference type="AlphaFoldDB" id="A0A8H6XX11"/>
<evidence type="ECO:0000256" key="9">
    <source>
        <dbReference type="ARBA" id="ARBA00022723"/>
    </source>
</evidence>
<evidence type="ECO:0000256" key="10">
    <source>
        <dbReference type="ARBA" id="ARBA00022919"/>
    </source>
</evidence>
<evidence type="ECO:0000256" key="2">
    <source>
        <dbReference type="ARBA" id="ARBA00004760"/>
    </source>
</evidence>
<comment type="similarity">
    <text evidence="4">Belongs to the fatty acid desaturase type 1 family.</text>
</comment>
<dbReference type="SUPFAM" id="SSF55856">
    <property type="entry name" value="Cytochrome b5-like heme/steroid binding domain"/>
    <property type="match status" value="1"/>
</dbReference>
<organism evidence="19 20">
    <name type="scientific">Mycena venus</name>
    <dbReference type="NCBI Taxonomy" id="2733690"/>
    <lineage>
        <taxon>Eukaryota</taxon>
        <taxon>Fungi</taxon>
        <taxon>Dikarya</taxon>
        <taxon>Basidiomycota</taxon>
        <taxon>Agaricomycotina</taxon>
        <taxon>Agaricomycetes</taxon>
        <taxon>Agaricomycetidae</taxon>
        <taxon>Agaricales</taxon>
        <taxon>Marasmiineae</taxon>
        <taxon>Mycenaceae</taxon>
        <taxon>Mycena</taxon>
    </lineage>
</organism>
<evidence type="ECO:0000256" key="13">
    <source>
        <dbReference type="ARBA" id="ARBA00023004"/>
    </source>
</evidence>
<dbReference type="InterPro" id="IPR001199">
    <property type="entry name" value="Cyt_B5-like_heme/steroid-bd"/>
</dbReference>
<dbReference type="PROSITE" id="PS50255">
    <property type="entry name" value="CYTOCHROME_B5_2"/>
    <property type="match status" value="1"/>
</dbReference>
<keyword evidence="8 17" id="KW-0812">Transmembrane</keyword>
<dbReference type="GO" id="GO:0046872">
    <property type="term" value="F:metal ion binding"/>
    <property type="evidence" value="ECO:0007669"/>
    <property type="project" value="UniProtKB-KW"/>
</dbReference>
<feature type="transmembrane region" description="Helical" evidence="17">
    <location>
        <begin position="314"/>
        <end position="334"/>
    </location>
</feature>
<dbReference type="Gene3D" id="3.10.120.10">
    <property type="entry name" value="Cytochrome b5-like heme/steroid binding domain"/>
    <property type="match status" value="1"/>
</dbReference>
<evidence type="ECO:0000256" key="16">
    <source>
        <dbReference type="SAM" id="MobiDB-lite"/>
    </source>
</evidence>
<dbReference type="PANTHER" id="PTHR19353:SF30">
    <property type="entry name" value="DELTA 8-(E)-SPHINGOLIPID DESATURASE"/>
    <property type="match status" value="1"/>
</dbReference>
<name>A0A8H6XX11_9AGAR</name>
<dbReference type="InterPro" id="IPR012171">
    <property type="entry name" value="Fatty_acid_desaturase"/>
</dbReference>
<dbReference type="EC" id="1.14.19.18" evidence="5"/>
<feature type="domain" description="Cytochrome b5 heme-binding" evidence="18">
    <location>
        <begin position="5"/>
        <end position="81"/>
    </location>
</feature>
<comment type="caution">
    <text evidence="19">The sequence shown here is derived from an EMBL/GenBank/DDBJ whole genome shotgun (WGS) entry which is preliminary data.</text>
</comment>
<feature type="region of interest" description="Disordered" evidence="16">
    <location>
        <begin position="346"/>
        <end position="416"/>
    </location>
</feature>
<dbReference type="OrthoDB" id="260091at2759"/>
<dbReference type="GO" id="GO:0016717">
    <property type="term" value="F:oxidoreductase activity, acting on paired donors, with oxidation of a pair of donors resulting in the reduction of molecular oxygen to two molecules of water"/>
    <property type="evidence" value="ECO:0007669"/>
    <property type="project" value="TreeGrafter"/>
</dbReference>
<dbReference type="Pfam" id="PF00487">
    <property type="entry name" value="FA_desaturase"/>
    <property type="match status" value="1"/>
</dbReference>
<dbReference type="PANTHER" id="PTHR19353">
    <property type="entry name" value="FATTY ACID DESATURASE 2"/>
    <property type="match status" value="1"/>
</dbReference>
<keyword evidence="12" id="KW-0560">Oxidoreductase</keyword>
<keyword evidence="13" id="KW-0408">Iron</keyword>
<keyword evidence="9" id="KW-0479">Metal-binding</keyword>
<keyword evidence="10" id="KW-0746">Sphingolipid metabolism</keyword>
<evidence type="ECO:0000256" key="17">
    <source>
        <dbReference type="SAM" id="Phobius"/>
    </source>
</evidence>
<evidence type="ECO:0000256" key="15">
    <source>
        <dbReference type="ARBA" id="ARBA00023136"/>
    </source>
</evidence>
<dbReference type="Pfam" id="PF00173">
    <property type="entry name" value="Cyt-b5"/>
    <property type="match status" value="1"/>
</dbReference>
<evidence type="ECO:0000256" key="4">
    <source>
        <dbReference type="ARBA" id="ARBA00009295"/>
    </source>
</evidence>
<reference evidence="19" key="1">
    <citation type="submission" date="2020-05" db="EMBL/GenBank/DDBJ databases">
        <title>Mycena genomes resolve the evolution of fungal bioluminescence.</title>
        <authorList>
            <person name="Tsai I.J."/>
        </authorList>
    </citation>
    <scope>NUCLEOTIDE SEQUENCE</scope>
    <source>
        <strain evidence="19">CCC161011</strain>
    </source>
</reference>
<evidence type="ECO:0000256" key="12">
    <source>
        <dbReference type="ARBA" id="ARBA00023002"/>
    </source>
</evidence>
<evidence type="ECO:0000256" key="8">
    <source>
        <dbReference type="ARBA" id="ARBA00022692"/>
    </source>
</evidence>
<dbReference type="SMART" id="SM01117">
    <property type="entry name" value="Cyt-b5"/>
    <property type="match status" value="1"/>
</dbReference>
<dbReference type="CDD" id="cd03506">
    <property type="entry name" value="Delta6-FADS-like"/>
    <property type="match status" value="1"/>
</dbReference>
<dbReference type="Proteomes" id="UP000620124">
    <property type="component" value="Unassembled WGS sequence"/>
</dbReference>
<accession>A0A8H6XX11</accession>
<dbReference type="PIRSF" id="PIRSF015921">
    <property type="entry name" value="FA_sphinglp_des"/>
    <property type="match status" value="1"/>
</dbReference>
<comment type="pathway">
    <text evidence="2">Lipid metabolism; sphingolipid metabolism.</text>
</comment>
<comment type="pathway">
    <text evidence="3">Sphingolipid metabolism.</text>
</comment>
<evidence type="ECO:0000256" key="14">
    <source>
        <dbReference type="ARBA" id="ARBA00023098"/>
    </source>
</evidence>
<evidence type="ECO:0000259" key="18">
    <source>
        <dbReference type="PROSITE" id="PS50255"/>
    </source>
</evidence>
<feature type="transmembrane region" description="Helical" evidence="17">
    <location>
        <begin position="236"/>
        <end position="255"/>
    </location>
</feature>
<keyword evidence="11 17" id="KW-1133">Transmembrane helix</keyword>
<feature type="transmembrane region" description="Helical" evidence="17">
    <location>
        <begin position="194"/>
        <end position="215"/>
    </location>
</feature>
<dbReference type="InterPro" id="IPR036400">
    <property type="entry name" value="Cyt_B5-like_heme/steroid_sf"/>
</dbReference>
<dbReference type="GO" id="GO:0006665">
    <property type="term" value="P:sphingolipid metabolic process"/>
    <property type="evidence" value="ECO:0007669"/>
    <property type="project" value="UniProtKB-UniPathway"/>
</dbReference>
<dbReference type="UniPathway" id="UPA00222"/>
<keyword evidence="14" id="KW-0443">Lipid metabolism</keyword>
<keyword evidence="20" id="KW-1185">Reference proteome</keyword>
<dbReference type="EMBL" id="JACAZI010000012">
    <property type="protein sequence ID" value="KAF7347887.1"/>
    <property type="molecule type" value="Genomic_DNA"/>
</dbReference>
<dbReference type="GO" id="GO:0016020">
    <property type="term" value="C:membrane"/>
    <property type="evidence" value="ECO:0007669"/>
    <property type="project" value="UniProtKB-SubCell"/>
</dbReference>
<evidence type="ECO:0000256" key="6">
    <source>
        <dbReference type="ARBA" id="ARBA00016939"/>
    </source>
</evidence>